<name>A0A818WDB3_9BILA</name>
<proteinExistence type="predicted"/>
<comment type="caution">
    <text evidence="5">The sequence shown here is derived from an EMBL/GenBank/DDBJ whole genome shotgun (WGS) entry which is preliminary data.</text>
</comment>
<evidence type="ECO:0000313" key="2">
    <source>
        <dbReference type="EMBL" id="CAF3308965.1"/>
    </source>
</evidence>
<organism evidence="5 6">
    <name type="scientific">Rotaria socialis</name>
    <dbReference type="NCBI Taxonomy" id="392032"/>
    <lineage>
        <taxon>Eukaryota</taxon>
        <taxon>Metazoa</taxon>
        <taxon>Spiralia</taxon>
        <taxon>Gnathifera</taxon>
        <taxon>Rotifera</taxon>
        <taxon>Eurotatoria</taxon>
        <taxon>Bdelloidea</taxon>
        <taxon>Philodinida</taxon>
        <taxon>Philodinidae</taxon>
        <taxon>Rotaria</taxon>
    </lineage>
</organism>
<dbReference type="Proteomes" id="UP000663872">
    <property type="component" value="Unassembled WGS sequence"/>
</dbReference>
<evidence type="ECO:0000313" key="3">
    <source>
        <dbReference type="EMBL" id="CAF3376429.1"/>
    </source>
</evidence>
<evidence type="ECO:0000313" key="4">
    <source>
        <dbReference type="EMBL" id="CAF3452827.1"/>
    </source>
</evidence>
<sequence>MTASNLTASVDDTCQEVYQQLPSNEIFDTFLSLSDSFDDLNKELNKIYTLFQTLDIPLVWLQSPLFDWTQTNIDNDLHQQFLTNFFAMSKIRGMGVVMYLL</sequence>
<evidence type="ECO:0000313" key="6">
    <source>
        <dbReference type="Proteomes" id="UP000663872"/>
    </source>
</evidence>
<evidence type="ECO:0000313" key="1">
    <source>
        <dbReference type="EMBL" id="CAF3242039.1"/>
    </source>
</evidence>
<dbReference type="EMBL" id="CAJNXB010002409">
    <property type="protein sequence ID" value="CAF3242039.1"/>
    <property type="molecule type" value="Genomic_DNA"/>
</dbReference>
<dbReference type="Proteomes" id="UP000663865">
    <property type="component" value="Unassembled WGS sequence"/>
</dbReference>
<dbReference type="AlphaFoldDB" id="A0A818WDB3"/>
<dbReference type="Proteomes" id="UP000663869">
    <property type="component" value="Unassembled WGS sequence"/>
</dbReference>
<evidence type="ECO:0000313" key="5">
    <source>
        <dbReference type="EMBL" id="CAF3722582.1"/>
    </source>
</evidence>
<gene>
    <name evidence="4" type="ORF">FME351_LOCUS13512</name>
    <name evidence="5" type="ORF">GRG538_LOCUS29742</name>
    <name evidence="3" type="ORF">KIK155_LOCUS5874</name>
    <name evidence="2" type="ORF">LUA448_LOCUS8790</name>
    <name evidence="1" type="ORF">TIS948_LOCUS14691</name>
</gene>
<dbReference type="Proteomes" id="UP000663825">
    <property type="component" value="Unassembled WGS sequence"/>
</dbReference>
<dbReference type="Proteomes" id="UP000663833">
    <property type="component" value="Unassembled WGS sequence"/>
</dbReference>
<dbReference type="EMBL" id="CAJNYU010001613">
    <property type="protein sequence ID" value="CAF3452827.1"/>
    <property type="molecule type" value="Genomic_DNA"/>
</dbReference>
<reference evidence="5" key="1">
    <citation type="submission" date="2021-02" db="EMBL/GenBank/DDBJ databases">
        <authorList>
            <person name="Nowell W R."/>
        </authorList>
    </citation>
    <scope>NUCLEOTIDE SEQUENCE</scope>
</reference>
<dbReference type="EMBL" id="CAJNYV010000717">
    <property type="protein sequence ID" value="CAF3376429.1"/>
    <property type="molecule type" value="Genomic_DNA"/>
</dbReference>
<dbReference type="EMBL" id="CAJNYD010000980">
    <property type="protein sequence ID" value="CAF3308965.1"/>
    <property type="molecule type" value="Genomic_DNA"/>
</dbReference>
<dbReference type="EMBL" id="CAJNYT010005230">
    <property type="protein sequence ID" value="CAF3722582.1"/>
    <property type="molecule type" value="Genomic_DNA"/>
</dbReference>
<protein>
    <submittedName>
        <fullName evidence="5">Uncharacterized protein</fullName>
    </submittedName>
</protein>
<accession>A0A818WDB3</accession>